<accession>A0ACA9QY38</accession>
<evidence type="ECO:0000313" key="1">
    <source>
        <dbReference type="EMBL" id="CAG8769113.1"/>
    </source>
</evidence>
<evidence type="ECO:0000313" key="2">
    <source>
        <dbReference type="Proteomes" id="UP000789702"/>
    </source>
</evidence>
<comment type="caution">
    <text evidence="1">The sequence shown here is derived from an EMBL/GenBank/DDBJ whole genome shotgun (WGS) entry which is preliminary data.</text>
</comment>
<dbReference type="EMBL" id="CAJVPU010055708">
    <property type="protein sequence ID" value="CAG8769113.1"/>
    <property type="molecule type" value="Genomic_DNA"/>
</dbReference>
<sequence length="82" mass="9438">KNTDHSYNFNPEGEIRLVFALAKMGYVLKSSRIKSCLLGYRFVPLDGSRLTFVLVKDESRLAFALNKVGYVLEIVKLDYIHR</sequence>
<dbReference type="Proteomes" id="UP000789702">
    <property type="component" value="Unassembled WGS sequence"/>
</dbReference>
<gene>
    <name evidence="1" type="ORF">DHETER_LOCUS15732</name>
</gene>
<feature type="non-terminal residue" evidence="1">
    <location>
        <position position="82"/>
    </location>
</feature>
<name>A0ACA9QY38_9GLOM</name>
<reference evidence="1" key="1">
    <citation type="submission" date="2021-06" db="EMBL/GenBank/DDBJ databases">
        <authorList>
            <person name="Kallberg Y."/>
            <person name="Tangrot J."/>
            <person name="Rosling A."/>
        </authorList>
    </citation>
    <scope>NUCLEOTIDE SEQUENCE</scope>
    <source>
        <strain evidence="1">IL203A</strain>
    </source>
</reference>
<keyword evidence="2" id="KW-1185">Reference proteome</keyword>
<feature type="non-terminal residue" evidence="1">
    <location>
        <position position="1"/>
    </location>
</feature>
<protein>
    <submittedName>
        <fullName evidence="1">15106_t:CDS:1</fullName>
    </submittedName>
</protein>
<proteinExistence type="predicted"/>
<organism evidence="1 2">
    <name type="scientific">Dentiscutata heterogama</name>
    <dbReference type="NCBI Taxonomy" id="1316150"/>
    <lineage>
        <taxon>Eukaryota</taxon>
        <taxon>Fungi</taxon>
        <taxon>Fungi incertae sedis</taxon>
        <taxon>Mucoromycota</taxon>
        <taxon>Glomeromycotina</taxon>
        <taxon>Glomeromycetes</taxon>
        <taxon>Diversisporales</taxon>
        <taxon>Gigasporaceae</taxon>
        <taxon>Dentiscutata</taxon>
    </lineage>
</organism>